<dbReference type="OrthoDB" id="2416917at2759"/>
<feature type="compositionally biased region" description="Basic and acidic residues" evidence="1">
    <location>
        <begin position="351"/>
        <end position="362"/>
    </location>
</feature>
<organism evidence="3 4">
    <name type="scientific">Paraglomus occultum</name>
    <dbReference type="NCBI Taxonomy" id="144539"/>
    <lineage>
        <taxon>Eukaryota</taxon>
        <taxon>Fungi</taxon>
        <taxon>Fungi incertae sedis</taxon>
        <taxon>Mucoromycota</taxon>
        <taxon>Glomeromycotina</taxon>
        <taxon>Glomeromycetes</taxon>
        <taxon>Paraglomerales</taxon>
        <taxon>Paraglomeraceae</taxon>
        <taxon>Paraglomus</taxon>
    </lineage>
</organism>
<comment type="caution">
    <text evidence="3">The sequence shown here is derived from an EMBL/GenBank/DDBJ whole genome shotgun (WGS) entry which is preliminary data.</text>
</comment>
<feature type="compositionally biased region" description="Polar residues" evidence="1">
    <location>
        <begin position="210"/>
        <end position="235"/>
    </location>
</feature>
<reference evidence="3" key="1">
    <citation type="submission" date="2021-06" db="EMBL/GenBank/DDBJ databases">
        <authorList>
            <person name="Kallberg Y."/>
            <person name="Tangrot J."/>
            <person name="Rosling A."/>
        </authorList>
    </citation>
    <scope>NUCLEOTIDE SEQUENCE</scope>
    <source>
        <strain evidence="3">IA702</strain>
    </source>
</reference>
<dbReference type="InterPro" id="IPR018247">
    <property type="entry name" value="EF_Hand_1_Ca_BS"/>
</dbReference>
<dbReference type="Proteomes" id="UP000789572">
    <property type="component" value="Unassembled WGS sequence"/>
</dbReference>
<feature type="region of interest" description="Disordered" evidence="1">
    <location>
        <begin position="339"/>
        <end position="370"/>
    </location>
</feature>
<evidence type="ECO:0000256" key="2">
    <source>
        <dbReference type="SAM" id="Phobius"/>
    </source>
</evidence>
<dbReference type="AlphaFoldDB" id="A0A9N9AAI7"/>
<feature type="region of interest" description="Disordered" evidence="1">
    <location>
        <begin position="209"/>
        <end position="237"/>
    </location>
</feature>
<evidence type="ECO:0000313" key="3">
    <source>
        <dbReference type="EMBL" id="CAG8523472.1"/>
    </source>
</evidence>
<sequence length="370" mass="41971">MAGTDVTTAICRGLYIPVNVSQFAFLSSLALFILWRLRQIEHKPYDLAIGGFLYFVRVAAQLTQVSMTSPNAYESPDAPGTFFCQMDIAQSVERGLFYTYNATDVAIDIYVTLRLVYILNKANNNAKHVTPNMRRPHKRSLFTAVMYWNFLRLFAAFLHYSVILSGVITTQENPFNFWPYNFVALMLLSYTITADAEIVRTIEGRPVNANKGSNYSSSNGTTKASKTYHSGSQSPRAPYYKDQVISIKDDDDDYLQSKSAQLNSTRQQPVYEDVSGQKVGVSMKRASFFEWASNVIGVRRNDLDEQYDDTNNDHDIEKAEINDAVEVILEERPVLEEQLAEESEANAENFDPERGFSNDQRRSSTFSVFL</sequence>
<keyword evidence="2" id="KW-0472">Membrane</keyword>
<accession>A0A9N9AAI7</accession>
<protein>
    <submittedName>
        <fullName evidence="3">3412_t:CDS:1</fullName>
    </submittedName>
</protein>
<proteinExistence type="predicted"/>
<keyword evidence="4" id="KW-1185">Reference proteome</keyword>
<feature type="transmembrane region" description="Helical" evidence="2">
    <location>
        <begin position="141"/>
        <end position="163"/>
    </location>
</feature>
<evidence type="ECO:0000313" key="4">
    <source>
        <dbReference type="Proteomes" id="UP000789572"/>
    </source>
</evidence>
<feature type="transmembrane region" description="Helical" evidence="2">
    <location>
        <begin position="14"/>
        <end position="35"/>
    </location>
</feature>
<name>A0A9N9AAI7_9GLOM</name>
<dbReference type="EMBL" id="CAJVPJ010000427">
    <property type="protein sequence ID" value="CAG8523472.1"/>
    <property type="molecule type" value="Genomic_DNA"/>
</dbReference>
<dbReference type="PROSITE" id="PS00018">
    <property type="entry name" value="EF_HAND_1"/>
    <property type="match status" value="1"/>
</dbReference>
<gene>
    <name evidence="3" type="ORF">POCULU_LOCUS3698</name>
</gene>
<keyword evidence="2" id="KW-0812">Transmembrane</keyword>
<evidence type="ECO:0000256" key="1">
    <source>
        <dbReference type="SAM" id="MobiDB-lite"/>
    </source>
</evidence>
<keyword evidence="2" id="KW-1133">Transmembrane helix</keyword>